<comment type="subcellular location">
    <subcellularLocation>
        <location evidence="1">Nucleus</location>
    </subcellularLocation>
</comment>
<keyword evidence="2" id="KW-0678">Repressor</keyword>
<dbReference type="SMART" id="SM01401">
    <property type="entry name" value="Sds3"/>
    <property type="match status" value="1"/>
</dbReference>
<dbReference type="Pfam" id="PF08598">
    <property type="entry name" value="Sds3"/>
    <property type="match status" value="1"/>
</dbReference>
<dbReference type="Proteomes" id="UP001285441">
    <property type="component" value="Unassembled WGS sequence"/>
</dbReference>
<gene>
    <name evidence="7" type="ORF">B0H63DRAFT_146917</name>
</gene>
<evidence type="ECO:0000256" key="1">
    <source>
        <dbReference type="ARBA" id="ARBA00004123"/>
    </source>
</evidence>
<evidence type="ECO:0000256" key="2">
    <source>
        <dbReference type="ARBA" id="ARBA00022491"/>
    </source>
</evidence>
<reference evidence="7" key="1">
    <citation type="journal article" date="2023" name="Mol. Phylogenet. Evol.">
        <title>Genome-scale phylogeny and comparative genomics of the fungal order Sordariales.</title>
        <authorList>
            <person name="Hensen N."/>
            <person name="Bonometti L."/>
            <person name="Westerberg I."/>
            <person name="Brannstrom I.O."/>
            <person name="Guillou S."/>
            <person name="Cros-Aarteil S."/>
            <person name="Calhoun S."/>
            <person name="Haridas S."/>
            <person name="Kuo A."/>
            <person name="Mondo S."/>
            <person name="Pangilinan J."/>
            <person name="Riley R."/>
            <person name="LaButti K."/>
            <person name="Andreopoulos B."/>
            <person name="Lipzen A."/>
            <person name="Chen C."/>
            <person name="Yan M."/>
            <person name="Daum C."/>
            <person name="Ng V."/>
            <person name="Clum A."/>
            <person name="Steindorff A."/>
            <person name="Ohm R.A."/>
            <person name="Martin F."/>
            <person name="Silar P."/>
            <person name="Natvig D.O."/>
            <person name="Lalanne C."/>
            <person name="Gautier V."/>
            <person name="Ament-Velasquez S.L."/>
            <person name="Kruys A."/>
            <person name="Hutchinson M.I."/>
            <person name="Powell A.J."/>
            <person name="Barry K."/>
            <person name="Miller A.N."/>
            <person name="Grigoriev I.V."/>
            <person name="Debuchy R."/>
            <person name="Gladieux P."/>
            <person name="Hiltunen Thoren M."/>
            <person name="Johannesson H."/>
        </authorList>
    </citation>
    <scope>NUCLEOTIDE SEQUENCE</scope>
    <source>
        <strain evidence="7">CBS 232.78</strain>
    </source>
</reference>
<dbReference type="PANTHER" id="PTHR21964">
    <property type="entry name" value="BREAST CANCER METASTASIS-SUPPRESSOR 1"/>
    <property type="match status" value="1"/>
</dbReference>
<proteinExistence type="predicted"/>
<evidence type="ECO:0000256" key="6">
    <source>
        <dbReference type="SAM" id="MobiDB-lite"/>
    </source>
</evidence>
<keyword evidence="8" id="KW-1185">Reference proteome</keyword>
<sequence>MATADISMADAAPPRPDRRVNSSPPTAQPSKRDKRRQMLAEKLASLTEKIGKDRDQSFREQLQKIQIDTTLVMRMDPYLERPLDGFEADQKALQAQLNGDADAHENPGPKTLLDMAGPRYCKWMERVQDLIEERDYQLTKYKFDYEKKTSEFLATHAYKVETANREYRALSQTLRDRLINAITTKKYRLNKEKEALEISDASAMLLHPNQFSITNPASPGGTHNKRATRLRREMEEIPSMDGKKRKRNAANDDDGSPAPQRRALDATTTTALWQTDRLALRKTTGPVYSIDKLFTDKELAMTYNTAAVSAHKYMLTHKPKLDEHGHPLSSADSSDSGAGDHDDQDGSDVPSAPMMERNVSHATRSARGGGQNPNFTDDKLMGMEALANFDFPGNFERMMGADPKLPPTFPSTYVKGHTKQSDFNTPTALANDDATNDLMVMHALQQYEQLNGIGSNFSTQNGSRTLLEAASFPVSDHRYVAFLQGERPAENEIRKRLGLPAVPEHSNAPEQSGSHEVVGTPSKIGRSGTPAQSPAKGLAGVGPTSAPSLGGVALSRQNSANGAPMSRSSSRKGRATRAG</sequence>
<evidence type="ECO:0000313" key="7">
    <source>
        <dbReference type="EMBL" id="KAK3387038.1"/>
    </source>
</evidence>
<feature type="region of interest" description="Disordered" evidence="6">
    <location>
        <begin position="211"/>
        <end position="269"/>
    </location>
</feature>
<evidence type="ECO:0000256" key="4">
    <source>
        <dbReference type="ARBA" id="ARBA00023163"/>
    </source>
</evidence>
<dbReference type="GO" id="GO:0005654">
    <property type="term" value="C:nucleoplasm"/>
    <property type="evidence" value="ECO:0007669"/>
    <property type="project" value="UniProtKB-ARBA"/>
</dbReference>
<evidence type="ECO:0000256" key="3">
    <source>
        <dbReference type="ARBA" id="ARBA00023015"/>
    </source>
</evidence>
<keyword evidence="4" id="KW-0804">Transcription</keyword>
<keyword evidence="3" id="KW-0805">Transcription regulation</keyword>
<protein>
    <submittedName>
        <fullName evidence="7">Sds3-like-domain-containing protein</fullName>
    </submittedName>
</protein>
<keyword evidence="5" id="KW-0539">Nucleus</keyword>
<dbReference type="AlphaFoldDB" id="A0AAE0U108"/>
<dbReference type="EMBL" id="JAULSW010000003">
    <property type="protein sequence ID" value="KAK3387038.1"/>
    <property type="molecule type" value="Genomic_DNA"/>
</dbReference>
<evidence type="ECO:0000256" key="5">
    <source>
        <dbReference type="ARBA" id="ARBA00023242"/>
    </source>
</evidence>
<feature type="region of interest" description="Disordered" evidence="6">
    <location>
        <begin position="320"/>
        <end position="376"/>
    </location>
</feature>
<organism evidence="7 8">
    <name type="scientific">Podospora didyma</name>
    <dbReference type="NCBI Taxonomy" id="330526"/>
    <lineage>
        <taxon>Eukaryota</taxon>
        <taxon>Fungi</taxon>
        <taxon>Dikarya</taxon>
        <taxon>Ascomycota</taxon>
        <taxon>Pezizomycotina</taxon>
        <taxon>Sordariomycetes</taxon>
        <taxon>Sordariomycetidae</taxon>
        <taxon>Sordariales</taxon>
        <taxon>Podosporaceae</taxon>
        <taxon>Podospora</taxon>
    </lineage>
</organism>
<evidence type="ECO:0000313" key="8">
    <source>
        <dbReference type="Proteomes" id="UP001285441"/>
    </source>
</evidence>
<feature type="compositionally biased region" description="Basic residues" evidence="6">
    <location>
        <begin position="569"/>
        <end position="579"/>
    </location>
</feature>
<feature type="region of interest" description="Disordered" evidence="6">
    <location>
        <begin position="500"/>
        <end position="579"/>
    </location>
</feature>
<comment type="caution">
    <text evidence="7">The sequence shown here is derived from an EMBL/GenBank/DDBJ whole genome shotgun (WGS) entry which is preliminary data.</text>
</comment>
<feature type="region of interest" description="Disordered" evidence="6">
    <location>
        <begin position="1"/>
        <end position="36"/>
    </location>
</feature>
<dbReference type="InterPro" id="IPR013907">
    <property type="entry name" value="Sds3"/>
</dbReference>
<accession>A0AAE0U108</accession>
<reference evidence="7" key="2">
    <citation type="submission" date="2023-06" db="EMBL/GenBank/DDBJ databases">
        <authorList>
            <consortium name="Lawrence Berkeley National Laboratory"/>
            <person name="Haridas S."/>
            <person name="Hensen N."/>
            <person name="Bonometti L."/>
            <person name="Westerberg I."/>
            <person name="Brannstrom I.O."/>
            <person name="Guillou S."/>
            <person name="Cros-Aarteil S."/>
            <person name="Calhoun S."/>
            <person name="Kuo A."/>
            <person name="Mondo S."/>
            <person name="Pangilinan J."/>
            <person name="Riley R."/>
            <person name="LaButti K."/>
            <person name="Andreopoulos B."/>
            <person name="Lipzen A."/>
            <person name="Chen C."/>
            <person name="Yanf M."/>
            <person name="Daum C."/>
            <person name="Ng V."/>
            <person name="Clum A."/>
            <person name="Steindorff A."/>
            <person name="Ohm R."/>
            <person name="Martin F."/>
            <person name="Silar P."/>
            <person name="Natvig D."/>
            <person name="Lalanne C."/>
            <person name="Gautier V."/>
            <person name="Ament-velasquez S.L."/>
            <person name="Kruys A."/>
            <person name="Hutchinson M.I."/>
            <person name="Powell A.J."/>
            <person name="Barry K."/>
            <person name="Miller A.N."/>
            <person name="Grigoriev I.V."/>
            <person name="Debuchy R."/>
            <person name="Gladieux P."/>
            <person name="Thoren M.H."/>
            <person name="Johannesson H."/>
        </authorList>
    </citation>
    <scope>NUCLEOTIDE SEQUENCE</scope>
    <source>
        <strain evidence="7">CBS 232.78</strain>
    </source>
</reference>
<name>A0AAE0U108_9PEZI</name>
<dbReference type="GO" id="GO:0010468">
    <property type="term" value="P:regulation of gene expression"/>
    <property type="evidence" value="ECO:0007669"/>
    <property type="project" value="UniProtKB-ARBA"/>
</dbReference>